<evidence type="ECO:0000256" key="1">
    <source>
        <dbReference type="ARBA" id="ARBA00023224"/>
    </source>
</evidence>
<sequence length="277" mass="29971">MKDKFDESILQSFSEVSPYLSSLLDEDVSFALTDREKFIDFLPGENIRPDITVGKAIKEGSSTQEALKTKKTICKIVPEQVFGFKLKSIAVPLKGSNGEIAGVVSIGKSLKRQEEILNLSKNLSMALNQISSASSEVSSGVQNIAASNDVVLKEANEAFEKTKNTNEILSFIKNIEKQTNLLGLNASIEAARAGELGKGFSVVASEIRKLSNSSNESITKINQVIKEIQASVGNILNSIKEVNETSHNQAAALEELTASIQELNTTAESLKEISSNY</sequence>
<protein>
    <submittedName>
        <fullName evidence="4">Putative sensory transducer protein YfmS</fullName>
    </submittedName>
</protein>
<accession>A0A2T0B034</accession>
<evidence type="ECO:0000313" key="5">
    <source>
        <dbReference type="Proteomes" id="UP000239706"/>
    </source>
</evidence>
<dbReference type="EMBL" id="PVXO01000073">
    <property type="protein sequence ID" value="PRR76877.1"/>
    <property type="molecule type" value="Genomic_DNA"/>
</dbReference>
<dbReference type="Gene3D" id="1.10.287.950">
    <property type="entry name" value="Methyl-accepting chemotaxis protein"/>
    <property type="match status" value="1"/>
</dbReference>
<dbReference type="SUPFAM" id="SSF58104">
    <property type="entry name" value="Methyl-accepting chemotaxis protein (MCP) signaling domain"/>
    <property type="match status" value="1"/>
</dbReference>
<name>A0A2T0B034_9CLOT</name>
<dbReference type="GO" id="GO:0016020">
    <property type="term" value="C:membrane"/>
    <property type="evidence" value="ECO:0007669"/>
    <property type="project" value="InterPro"/>
</dbReference>
<evidence type="ECO:0000313" key="4">
    <source>
        <dbReference type="EMBL" id="PRR76877.1"/>
    </source>
</evidence>
<dbReference type="Proteomes" id="UP000239706">
    <property type="component" value="Unassembled WGS sequence"/>
</dbReference>
<dbReference type="PROSITE" id="PS50111">
    <property type="entry name" value="CHEMOTAXIS_TRANSDUC_2"/>
    <property type="match status" value="1"/>
</dbReference>
<dbReference type="InterPro" id="IPR004089">
    <property type="entry name" value="MCPsignal_dom"/>
</dbReference>
<keyword evidence="1 2" id="KW-0807">Transducer</keyword>
<dbReference type="PANTHER" id="PTHR32089:SF112">
    <property type="entry name" value="LYSOZYME-LIKE PROTEIN-RELATED"/>
    <property type="match status" value="1"/>
</dbReference>
<reference evidence="4 5" key="1">
    <citation type="submission" date="2018-03" db="EMBL/GenBank/DDBJ databases">
        <title>Genome sequence of Clostridium liquoris DSM 100320.</title>
        <authorList>
            <person name="Poehlein A."/>
            <person name="Daniel R."/>
        </authorList>
    </citation>
    <scope>NUCLEOTIDE SEQUENCE [LARGE SCALE GENOMIC DNA]</scope>
    <source>
        <strain evidence="4 5">DSM 100320</strain>
    </source>
</reference>
<dbReference type="SMART" id="SM00283">
    <property type="entry name" value="MA"/>
    <property type="match status" value="1"/>
</dbReference>
<dbReference type="OrthoDB" id="9807021at2"/>
<feature type="domain" description="Methyl-accepting transducer" evidence="3">
    <location>
        <begin position="118"/>
        <end position="277"/>
    </location>
</feature>
<dbReference type="RefSeq" id="WP_106064817.1">
    <property type="nucleotide sequence ID" value="NZ_PVXO01000073.1"/>
</dbReference>
<dbReference type="Pfam" id="PF00015">
    <property type="entry name" value="MCPsignal"/>
    <property type="match status" value="1"/>
</dbReference>
<gene>
    <name evidence="4" type="primary">yfmS</name>
    <name evidence="4" type="ORF">CLLI_28110</name>
</gene>
<evidence type="ECO:0000256" key="2">
    <source>
        <dbReference type="PROSITE-ProRule" id="PRU00284"/>
    </source>
</evidence>
<organism evidence="4 5">
    <name type="scientific">Clostridium liquoris</name>
    <dbReference type="NCBI Taxonomy" id="1289519"/>
    <lineage>
        <taxon>Bacteria</taxon>
        <taxon>Bacillati</taxon>
        <taxon>Bacillota</taxon>
        <taxon>Clostridia</taxon>
        <taxon>Eubacteriales</taxon>
        <taxon>Clostridiaceae</taxon>
        <taxon>Clostridium</taxon>
    </lineage>
</organism>
<dbReference type="GO" id="GO:0007165">
    <property type="term" value="P:signal transduction"/>
    <property type="evidence" value="ECO:0007669"/>
    <property type="project" value="UniProtKB-KW"/>
</dbReference>
<dbReference type="PANTHER" id="PTHR32089">
    <property type="entry name" value="METHYL-ACCEPTING CHEMOTAXIS PROTEIN MCPB"/>
    <property type="match status" value="1"/>
</dbReference>
<keyword evidence="5" id="KW-1185">Reference proteome</keyword>
<proteinExistence type="predicted"/>
<comment type="caution">
    <text evidence="4">The sequence shown here is derived from an EMBL/GenBank/DDBJ whole genome shotgun (WGS) entry which is preliminary data.</text>
</comment>
<evidence type="ECO:0000259" key="3">
    <source>
        <dbReference type="PROSITE" id="PS50111"/>
    </source>
</evidence>
<dbReference type="AlphaFoldDB" id="A0A2T0B034"/>